<feature type="signal peptide" evidence="1">
    <location>
        <begin position="1"/>
        <end position="31"/>
    </location>
</feature>
<sequence>MKKPTNIKRFMLITAFAVATTTAAISFNATAKEQTVPVSGCRYTGVESDRCLATDGTNNYEITNCANNTTAASCGISVPTPSDEPQS</sequence>
<evidence type="ECO:0008006" key="4">
    <source>
        <dbReference type="Google" id="ProtNLM"/>
    </source>
</evidence>
<evidence type="ECO:0000313" key="2">
    <source>
        <dbReference type="EMBL" id="PYF74758.1"/>
    </source>
</evidence>
<dbReference type="AlphaFoldDB" id="A0A318UI94"/>
<keyword evidence="1" id="KW-0732">Signal</keyword>
<evidence type="ECO:0000313" key="3">
    <source>
        <dbReference type="Proteomes" id="UP000248198"/>
    </source>
</evidence>
<accession>A0A318UI94</accession>
<gene>
    <name evidence="2" type="ORF">B0O44_103204</name>
</gene>
<proteinExistence type="predicted"/>
<evidence type="ECO:0000256" key="1">
    <source>
        <dbReference type="SAM" id="SignalP"/>
    </source>
</evidence>
<dbReference type="Proteomes" id="UP000248198">
    <property type="component" value="Unassembled WGS sequence"/>
</dbReference>
<organism evidence="2 3">
    <name type="scientific">Pedobacter nutrimenti</name>
    <dbReference type="NCBI Taxonomy" id="1241337"/>
    <lineage>
        <taxon>Bacteria</taxon>
        <taxon>Pseudomonadati</taxon>
        <taxon>Bacteroidota</taxon>
        <taxon>Sphingobacteriia</taxon>
        <taxon>Sphingobacteriales</taxon>
        <taxon>Sphingobacteriaceae</taxon>
        <taxon>Pedobacter</taxon>
    </lineage>
</organism>
<feature type="chain" id="PRO_5016403835" description="DUF3551 domain-containing protein" evidence="1">
    <location>
        <begin position="32"/>
        <end position="87"/>
    </location>
</feature>
<reference evidence="2 3" key="1">
    <citation type="submission" date="2018-06" db="EMBL/GenBank/DDBJ databases">
        <title>Genomic Encyclopedia of Archaeal and Bacterial Type Strains, Phase II (KMG-II): from individual species to whole genera.</title>
        <authorList>
            <person name="Goeker M."/>
        </authorList>
    </citation>
    <scope>NUCLEOTIDE SEQUENCE [LARGE SCALE GENOMIC DNA]</scope>
    <source>
        <strain evidence="2 3">DSM 27372</strain>
    </source>
</reference>
<protein>
    <recommendedName>
        <fullName evidence="4">DUF3551 domain-containing protein</fullName>
    </recommendedName>
</protein>
<dbReference type="EMBL" id="QKLU01000003">
    <property type="protein sequence ID" value="PYF74758.1"/>
    <property type="molecule type" value="Genomic_DNA"/>
</dbReference>
<keyword evidence="3" id="KW-1185">Reference proteome</keyword>
<name>A0A318UI94_9SPHI</name>
<comment type="caution">
    <text evidence="2">The sequence shown here is derived from an EMBL/GenBank/DDBJ whole genome shotgun (WGS) entry which is preliminary data.</text>
</comment>